<reference evidence="12 13" key="1">
    <citation type="submission" date="2014-12" db="EMBL/GenBank/DDBJ databases">
        <title>16Stimator: statistical estimation of ribosomal gene copy numbers from draft genome assemblies.</title>
        <authorList>
            <person name="Perisin M.A."/>
            <person name="Vetter M."/>
            <person name="Gilbert J.A."/>
            <person name="Bergelson J."/>
        </authorList>
    </citation>
    <scope>NUCLEOTIDE SEQUENCE [LARGE SCALE GENOMIC DNA]</scope>
    <source>
        <strain evidence="12 13">MEDvA23</strain>
    </source>
</reference>
<evidence type="ECO:0000259" key="11">
    <source>
        <dbReference type="SMART" id="SM00642"/>
    </source>
</evidence>
<dbReference type="EC" id="2.4.1.25" evidence="3 10"/>
<evidence type="ECO:0000256" key="10">
    <source>
        <dbReference type="RuleBase" id="RU361207"/>
    </source>
</evidence>
<dbReference type="SUPFAM" id="SSF51445">
    <property type="entry name" value="(Trans)glycosidases"/>
    <property type="match status" value="2"/>
</dbReference>
<dbReference type="Pfam" id="PF00128">
    <property type="entry name" value="Alpha-amylase"/>
    <property type="match status" value="1"/>
</dbReference>
<feature type="domain" description="Glycosyl hydrolase family 13 catalytic" evidence="11">
    <location>
        <begin position="761"/>
        <end position="1567"/>
    </location>
</feature>
<name>A0A0D0M506_VARPD</name>
<dbReference type="Pfam" id="PF02446">
    <property type="entry name" value="Glyco_hydro_77"/>
    <property type="match status" value="1"/>
</dbReference>
<evidence type="ECO:0000256" key="2">
    <source>
        <dbReference type="ARBA" id="ARBA00005684"/>
    </source>
</evidence>
<evidence type="ECO:0000256" key="3">
    <source>
        <dbReference type="ARBA" id="ARBA00012560"/>
    </source>
</evidence>
<evidence type="ECO:0000256" key="8">
    <source>
        <dbReference type="ARBA" id="ARBA00031423"/>
    </source>
</evidence>
<dbReference type="GO" id="GO:0005975">
    <property type="term" value="P:carbohydrate metabolic process"/>
    <property type="evidence" value="ECO:0007669"/>
    <property type="project" value="InterPro"/>
</dbReference>
<comment type="catalytic activity">
    <reaction evidence="1 10">
        <text>Transfers a segment of a (1-&gt;4)-alpha-D-glucan to a new position in an acceptor, which may be glucose or a (1-&gt;4)-alpha-D-glucan.</text>
        <dbReference type="EC" id="2.4.1.25"/>
    </reaction>
</comment>
<dbReference type="Pfam" id="PF21226">
    <property type="entry name" value="MalQ_N"/>
    <property type="match status" value="1"/>
</dbReference>
<dbReference type="Proteomes" id="UP000032067">
    <property type="component" value="Unassembled WGS sequence"/>
</dbReference>
<evidence type="ECO:0000256" key="4">
    <source>
        <dbReference type="ARBA" id="ARBA00020295"/>
    </source>
</evidence>
<keyword evidence="5 10" id="KW-0328">Glycosyltransferase</keyword>
<evidence type="ECO:0000256" key="1">
    <source>
        <dbReference type="ARBA" id="ARBA00000439"/>
    </source>
</evidence>
<evidence type="ECO:0000256" key="6">
    <source>
        <dbReference type="ARBA" id="ARBA00022679"/>
    </source>
</evidence>
<dbReference type="OrthoDB" id="9761577at2"/>
<dbReference type="InterPro" id="IPR006047">
    <property type="entry name" value="GH13_cat_dom"/>
</dbReference>
<dbReference type="Gene3D" id="1.10.10.470">
    <property type="entry name" value="Maltooligosyl trehalose synthase, domain 4"/>
    <property type="match status" value="1"/>
</dbReference>
<proteinExistence type="inferred from homology"/>
<dbReference type="InterPro" id="IPR013797">
    <property type="entry name" value="Maltooligo_trehalose_synth_4"/>
</dbReference>
<dbReference type="CDD" id="cd11336">
    <property type="entry name" value="AmyAc_MTSase"/>
    <property type="match status" value="1"/>
</dbReference>
<dbReference type="PANTHER" id="PTHR32438:SF5">
    <property type="entry name" value="4-ALPHA-GLUCANOTRANSFERASE DPE1, CHLOROPLASTIC_AMYLOPLASTIC"/>
    <property type="match status" value="1"/>
</dbReference>
<evidence type="ECO:0000313" key="12">
    <source>
        <dbReference type="EMBL" id="KIQ25714.1"/>
    </source>
</evidence>
<dbReference type="RefSeq" id="WP_042581233.1">
    <property type="nucleotide sequence ID" value="NZ_JXQQ01000065.1"/>
</dbReference>
<dbReference type="GO" id="GO:0004134">
    <property type="term" value="F:4-alpha-glucanotransferase activity"/>
    <property type="evidence" value="ECO:0007669"/>
    <property type="project" value="UniProtKB-EC"/>
</dbReference>
<dbReference type="SMART" id="SM00642">
    <property type="entry name" value="Aamy"/>
    <property type="match status" value="1"/>
</dbReference>
<accession>A0A0D0M506</accession>
<dbReference type="InterPro" id="IPR012767">
    <property type="entry name" value="Trehalose_TreY"/>
</dbReference>
<organism evidence="12 13">
    <name type="scientific">Variovorax paradoxus</name>
    <dbReference type="NCBI Taxonomy" id="34073"/>
    <lineage>
        <taxon>Bacteria</taxon>
        <taxon>Pseudomonadati</taxon>
        <taxon>Pseudomonadota</taxon>
        <taxon>Betaproteobacteria</taxon>
        <taxon>Burkholderiales</taxon>
        <taxon>Comamonadaceae</taxon>
        <taxon>Variovorax</taxon>
    </lineage>
</organism>
<dbReference type="InterPro" id="IPR017853">
    <property type="entry name" value="GH"/>
</dbReference>
<evidence type="ECO:0000313" key="13">
    <source>
        <dbReference type="Proteomes" id="UP000032067"/>
    </source>
</evidence>
<protein>
    <recommendedName>
        <fullName evidence="4 10">4-alpha-glucanotransferase</fullName>
        <ecNumber evidence="3 10">2.4.1.25</ecNumber>
    </recommendedName>
    <alternativeName>
        <fullName evidence="8 10">Amylomaltase</fullName>
    </alternativeName>
    <alternativeName>
        <fullName evidence="9 10">Disproportionating enzyme</fullName>
    </alternativeName>
</protein>
<dbReference type="Gene3D" id="3.20.20.80">
    <property type="entry name" value="Glycosidases"/>
    <property type="match status" value="4"/>
</dbReference>
<dbReference type="Gene3D" id="3.30.1590.10">
    <property type="entry name" value="Maltooligosyl trehalose synthase, domain 2"/>
    <property type="match status" value="1"/>
</dbReference>
<dbReference type="NCBIfam" id="TIGR02401">
    <property type="entry name" value="trehalose_TreY"/>
    <property type="match status" value="1"/>
</dbReference>
<dbReference type="InterPro" id="IPR003385">
    <property type="entry name" value="Glyco_hydro_77"/>
</dbReference>
<keyword evidence="6 10" id="KW-0808">Transferase</keyword>
<evidence type="ECO:0000256" key="9">
    <source>
        <dbReference type="ARBA" id="ARBA00031501"/>
    </source>
</evidence>
<comment type="caution">
    <text evidence="12">The sequence shown here is derived from an EMBL/GenBank/DDBJ whole genome shotgun (WGS) entry which is preliminary data.</text>
</comment>
<dbReference type="NCBIfam" id="NF011077">
    <property type="entry name" value="PRK14507.1"/>
    <property type="match status" value="1"/>
</dbReference>
<dbReference type="InterPro" id="IPR048458">
    <property type="entry name" value="MalQ_N"/>
</dbReference>
<evidence type="ECO:0000256" key="5">
    <source>
        <dbReference type="ARBA" id="ARBA00022676"/>
    </source>
</evidence>
<dbReference type="EMBL" id="JXQQ01000065">
    <property type="protein sequence ID" value="KIQ25714.1"/>
    <property type="molecule type" value="Genomic_DNA"/>
</dbReference>
<gene>
    <name evidence="12" type="ORF">RT97_23445</name>
</gene>
<sequence length="1722" mass="188788">MVNEAGHVTGDLGRLCEHYGIATGYFDAFGVRQEASAQSLIALLAEFGVRLENVSDAGQALDAARRAQRAESLPPVLVVQAGAAAWSVPLRLPRSMRRVRWQLSDEQGREQAGDIDVDALAETGHAEHDGLALSERTLPMSQALEAGYHRLHVEGLRGETLVLATPGRCYRPPAVRDGGRVWGTAVQLYSLRSPRNWGIGDFSDLEELAVQMAAQGADLIGLNPLHALFASTPLHTSPYSPSSRQQLDVLYIDVEAVEGFGECTPAVERVRSPDFQARLAGLRATPLVDYTGVAAAKLEVLAMLFDDFRARHLPPESAPDDTGREFQAFVAERGEALRQHALFETLQAHFLATEGGAWDWHAWPDAYRDPDSAEVTAFAIANAERVQFHQFLQWLASRQLARAAARCHALGMGVGLYVDLAVSVERAGSDVWGAQQVFSQGASVGAPPDEFNPAGQRWGLPPMRPDRLRADGYRFFTETLRASMRGAGALRIDHVMGLMRLFWIPPGRDATEGAYVYYPLDEMLAIVAIESHRHRCMVVGEDLGTVEDAVRDALAKADVLSYRLLYFEKQHDGRFQPPGAYPSAALVAISTHDLATFAGWWTANDLRERLALELFPDPAIFDKQLSDRMQERIALMQALQQAGLVSRQEVADAAGLALPSARIVEAVHAFLAAAPSALMMVQLEDVAGVVAQANMPGTVEQHPNWRRKLPEAIAALAAGERMRSIGEALRTARPRPVAAAEGSSPAGLQTRVPRATYRLQFHKDFGFDDAIRVLPYLARLGVSHVYCSPIQRARAGSMHGYDVVAHAEVNPEIGGEEGFARFIAALKDHGLGQLLDMVPNHMGVFGADNAWWMDVLENGPASRYAQHFDIDWQPLNVELTGKVLLPVLGVHYGEALESGELVLHFEHESGSFAIRYFDHRFPLAPESYPVVLGRALARLGSGEGGDASERLASLCTAFARLPGRDAPSPGELAERVRDKELLKARLARLAQQHPSVAQALVASVAELNLAQPEARDALHRLVEAQAYRLAHWRVAADEINYRRFFDINDLAAVRMERDEVFEATQSFALDLAAAGLVDGLRIDHPDGLYDPADYFRQLQEGYARRAGLVLPTHDVDGRPARPLYVVAEKIAGAHEEVPDSWHVHGTTGYRFANVANGVLVDTTAEAGVVHAWQRFTGEMDDFASICRAGRREVMRNALSSELNVLSSELLRIARADRSTRDYTLNALRRALADVGACMPVYRTYIVDGPSEQDTRFIDEAVNEAARQSGDADRSVFDFVRSALRGEAVASAPPALGERVRRFALRFQQFSAPVAAKGVEDTAFYRYFPLSALNEVGGEPDLFGIEVEEFHALSADRALRWPHTMLATSTHDNKRSEDVRNRIDVLSEMPNEWMLALTRWHGLCRGARKKLVGGEAPSRIDEYLLYQTLLGTLPLGGLDAGTAPGFADRIWQYMQKAARESKLRTRWTQPDAEYEAALEGFVRELLIPTENDEHAGEGACLPGIQRLADRLAWFGAWNSLTLTLLKYGSPGVPDLYQGSELIELSLVDPDNRRPVDYALRQQRLDALHAMADEGGLAARVGAMAAAPHDGQAKLWFIWRLLSLRRAQPLLFREGSYEPLAVEGPLAKHVVAFARRHEGRVLVIVAARLFVGLSGHGADEEATPALPDAARWNGTTVQLPADLGAAALDNLLTGETVNAAAGTVRLADAFRHMPWAALVVGTSP</sequence>
<dbReference type="PANTHER" id="PTHR32438">
    <property type="entry name" value="4-ALPHA-GLUCANOTRANSFERASE DPE1, CHLOROPLASTIC/AMYLOPLASTIC"/>
    <property type="match status" value="1"/>
</dbReference>
<keyword evidence="7 10" id="KW-0119">Carbohydrate metabolism</keyword>
<evidence type="ECO:0000256" key="7">
    <source>
        <dbReference type="ARBA" id="ARBA00023277"/>
    </source>
</evidence>
<comment type="similarity">
    <text evidence="2 10">Belongs to the disproportionating enzyme family.</text>
</comment>
<dbReference type="NCBIfam" id="TIGR00217">
    <property type="entry name" value="malQ"/>
    <property type="match status" value="1"/>
</dbReference>